<gene>
    <name evidence="1" type="ORF">LCGC14_2182770</name>
</gene>
<reference evidence="1" key="1">
    <citation type="journal article" date="2015" name="Nature">
        <title>Complex archaea that bridge the gap between prokaryotes and eukaryotes.</title>
        <authorList>
            <person name="Spang A."/>
            <person name="Saw J.H."/>
            <person name="Jorgensen S.L."/>
            <person name="Zaremba-Niedzwiedzka K."/>
            <person name="Martijn J."/>
            <person name="Lind A.E."/>
            <person name="van Eijk R."/>
            <person name="Schleper C."/>
            <person name="Guy L."/>
            <person name="Ettema T.J."/>
        </authorList>
    </citation>
    <scope>NUCLEOTIDE SEQUENCE</scope>
</reference>
<dbReference type="EMBL" id="LAZR01028415">
    <property type="protein sequence ID" value="KKL62678.1"/>
    <property type="molecule type" value="Genomic_DNA"/>
</dbReference>
<accession>A0A0F9DLS4</accession>
<evidence type="ECO:0000313" key="1">
    <source>
        <dbReference type="EMBL" id="KKL62678.1"/>
    </source>
</evidence>
<dbReference type="AlphaFoldDB" id="A0A0F9DLS4"/>
<comment type="caution">
    <text evidence="1">The sequence shown here is derived from an EMBL/GenBank/DDBJ whole genome shotgun (WGS) entry which is preliminary data.</text>
</comment>
<sequence>MDTSKEYIKMCDCDEVSENRRVEVKEQKDGRVHLILGANADMDFNSFGGTIGLQYTP</sequence>
<feature type="non-terminal residue" evidence="1">
    <location>
        <position position="57"/>
    </location>
</feature>
<organism evidence="1">
    <name type="scientific">marine sediment metagenome</name>
    <dbReference type="NCBI Taxonomy" id="412755"/>
    <lineage>
        <taxon>unclassified sequences</taxon>
        <taxon>metagenomes</taxon>
        <taxon>ecological metagenomes</taxon>
    </lineage>
</organism>
<proteinExistence type="predicted"/>
<protein>
    <submittedName>
        <fullName evidence="1">Uncharacterized protein</fullName>
    </submittedName>
</protein>
<name>A0A0F9DLS4_9ZZZZ</name>